<evidence type="ECO:0008006" key="4">
    <source>
        <dbReference type="Google" id="ProtNLM"/>
    </source>
</evidence>
<dbReference type="KEGG" id="spap:H3Z74_09055"/>
<evidence type="ECO:0000313" key="3">
    <source>
        <dbReference type="Proteomes" id="UP000516148"/>
    </source>
</evidence>
<dbReference type="Proteomes" id="UP000516148">
    <property type="component" value="Chromosome"/>
</dbReference>
<dbReference type="EMBL" id="CP061038">
    <property type="protein sequence ID" value="QNQ11275.1"/>
    <property type="molecule type" value="Genomic_DNA"/>
</dbReference>
<reference evidence="2 3" key="1">
    <citation type="submission" date="2020-09" db="EMBL/GenBank/DDBJ databases">
        <title>Sphingomonas sp., a new species isolated from pork steak.</title>
        <authorList>
            <person name="Heidler von Heilborn D."/>
        </authorList>
    </citation>
    <scope>NUCLEOTIDE SEQUENCE [LARGE SCALE GENOMIC DNA]</scope>
    <source>
        <strain evidence="3">S8-3T</strain>
    </source>
</reference>
<keyword evidence="1" id="KW-0732">Signal</keyword>
<protein>
    <recommendedName>
        <fullName evidence="4">DUF1311 domain-containing protein</fullName>
    </recommendedName>
</protein>
<feature type="signal peptide" evidence="1">
    <location>
        <begin position="1"/>
        <end position="21"/>
    </location>
</feature>
<dbReference type="AlphaFoldDB" id="A0A7H0LNM2"/>
<dbReference type="RefSeq" id="WP_187763558.1">
    <property type="nucleotide sequence ID" value="NZ_CP061038.1"/>
</dbReference>
<evidence type="ECO:0000256" key="1">
    <source>
        <dbReference type="SAM" id="SignalP"/>
    </source>
</evidence>
<evidence type="ECO:0000313" key="2">
    <source>
        <dbReference type="EMBL" id="QNQ11275.1"/>
    </source>
</evidence>
<proteinExistence type="predicted"/>
<feature type="chain" id="PRO_5028987256" description="DUF1311 domain-containing protein" evidence="1">
    <location>
        <begin position="22"/>
        <end position="292"/>
    </location>
</feature>
<name>A0A7H0LNM2_9SPHN</name>
<sequence length="292" mass="30947">MRRTLTAFAIVWLGIPGAVSAQTGSGGRADLDAPELDDLNVAKVFFRGGCFSYEFGGNGNFIDSEEDDFLWTGECVAGQPINGSGVFKRVTVNGSLKGNWTETSATYVDGVQNGRYTWNSFVPGNSPDHRNFNGSGTITRGCDDSENDQYCVADFSKLAKKRGLVASHDPAIASNAADRDQRDDDVGSANGQQCQRLASIMNSPAPTIGALASLTHTVAVLKASIAMIDLPCGKPWIVSNDRAAIAQSRAQQYEAWKTARTGCLQLTAGVASEAAVAALDDDNPCKEVVQPS</sequence>
<keyword evidence="3" id="KW-1185">Reference proteome</keyword>
<gene>
    <name evidence="2" type="ORF">H3Z74_09055</name>
</gene>
<accession>A0A7H0LNM2</accession>
<organism evidence="2 3">
    <name type="scientific">Sphingomonas alpina</name>
    <dbReference type="NCBI Taxonomy" id="653931"/>
    <lineage>
        <taxon>Bacteria</taxon>
        <taxon>Pseudomonadati</taxon>
        <taxon>Pseudomonadota</taxon>
        <taxon>Alphaproteobacteria</taxon>
        <taxon>Sphingomonadales</taxon>
        <taxon>Sphingomonadaceae</taxon>
        <taxon>Sphingomonas</taxon>
    </lineage>
</organism>